<protein>
    <submittedName>
        <fullName evidence="1">Phage Gp37/Gp68 family protein</fullName>
    </submittedName>
</protein>
<gene>
    <name evidence="1" type="ORF">EOD42_14445</name>
</gene>
<proteinExistence type="predicted"/>
<reference evidence="1 2" key="1">
    <citation type="submission" date="2019-01" db="EMBL/GenBank/DDBJ databases">
        <authorList>
            <person name="Chen W.-M."/>
        </authorList>
    </citation>
    <scope>NUCLEOTIDE SEQUENCE [LARGE SCALE GENOMIC DNA]</scope>
    <source>
        <strain evidence="1 2">CCP-6</strain>
    </source>
</reference>
<dbReference type="Proteomes" id="UP000282957">
    <property type="component" value="Unassembled WGS sequence"/>
</dbReference>
<comment type="caution">
    <text evidence="1">The sequence shown here is derived from an EMBL/GenBank/DDBJ whole genome shotgun (WGS) entry which is preliminary data.</text>
</comment>
<dbReference type="Pfam" id="PF07505">
    <property type="entry name" value="DUF5131"/>
    <property type="match status" value="1"/>
</dbReference>
<evidence type="ECO:0000313" key="1">
    <source>
        <dbReference type="EMBL" id="RVT96307.1"/>
    </source>
</evidence>
<evidence type="ECO:0000313" key="2">
    <source>
        <dbReference type="Proteomes" id="UP000282957"/>
    </source>
</evidence>
<dbReference type="RefSeq" id="WP_127788240.1">
    <property type="nucleotide sequence ID" value="NZ_SACL01000004.1"/>
</dbReference>
<dbReference type="OrthoDB" id="9787478at2"/>
<keyword evidence="2" id="KW-1185">Reference proteome</keyword>
<sequence>MAESSAISWTDATWNPWIGCTRISPACDHCYAADWAKRHKKEDLWEGRLHRTSVQTWTLPRRLERQAVKDGRRIRCFVASLSDFFDNQADPAWREEAWAVMRATPHVDFLVLTKRAQNIAKMLPPDWGQGYPNVALGTTVENQAEADRRVPQLLAVPARLRFLSCEPLLGPVTLDGWLPGENGCQSCDDGEGYGNRCSRGDIPREEQCPWRWAVQTVTEHGPMDEHGCPASVSCEIQTIDWVIVGGESGPQARPMHLDWARSLRDQCAAAGVPFHFKQWGTWSPAAWKPERLTAMNDEEYKAHATVCGATHVLTYGTGVPSFIRALGHAPWSCERADEAPDDLRHLPLQRTHERAQQLLDGVRHLAVPSLNPTGAPLP</sequence>
<accession>A0A437MF93</accession>
<dbReference type="EMBL" id="SACL01000004">
    <property type="protein sequence ID" value="RVT96307.1"/>
    <property type="molecule type" value="Genomic_DNA"/>
</dbReference>
<dbReference type="AlphaFoldDB" id="A0A437MF93"/>
<organism evidence="1 2">
    <name type="scientific">Rhodovarius crocodyli</name>
    <dbReference type="NCBI Taxonomy" id="1979269"/>
    <lineage>
        <taxon>Bacteria</taxon>
        <taxon>Pseudomonadati</taxon>
        <taxon>Pseudomonadota</taxon>
        <taxon>Alphaproteobacteria</taxon>
        <taxon>Acetobacterales</taxon>
        <taxon>Roseomonadaceae</taxon>
        <taxon>Rhodovarius</taxon>
    </lineage>
</organism>
<name>A0A437MF93_9PROT</name>
<dbReference type="InterPro" id="IPR011101">
    <property type="entry name" value="DUF5131"/>
</dbReference>